<dbReference type="Proteomes" id="UP001249851">
    <property type="component" value="Unassembled WGS sequence"/>
</dbReference>
<reference evidence="1" key="2">
    <citation type="journal article" date="2023" name="Science">
        <title>Genomic signatures of disease resistance in endangered staghorn corals.</title>
        <authorList>
            <person name="Vollmer S.V."/>
            <person name="Selwyn J.D."/>
            <person name="Despard B.A."/>
            <person name="Roesel C.L."/>
        </authorList>
    </citation>
    <scope>NUCLEOTIDE SEQUENCE</scope>
    <source>
        <strain evidence="1">K2</strain>
    </source>
</reference>
<evidence type="ECO:0000313" key="2">
    <source>
        <dbReference type="Proteomes" id="UP001249851"/>
    </source>
</evidence>
<proteinExistence type="predicted"/>
<protein>
    <submittedName>
        <fullName evidence="1">Uncharacterized protein</fullName>
    </submittedName>
</protein>
<dbReference type="EMBL" id="JARQWQ010000089">
    <property type="protein sequence ID" value="KAK2552168.1"/>
    <property type="molecule type" value="Genomic_DNA"/>
</dbReference>
<keyword evidence="2" id="KW-1185">Reference proteome</keyword>
<organism evidence="1 2">
    <name type="scientific">Acropora cervicornis</name>
    <name type="common">Staghorn coral</name>
    <dbReference type="NCBI Taxonomy" id="6130"/>
    <lineage>
        <taxon>Eukaryota</taxon>
        <taxon>Metazoa</taxon>
        <taxon>Cnidaria</taxon>
        <taxon>Anthozoa</taxon>
        <taxon>Hexacorallia</taxon>
        <taxon>Scleractinia</taxon>
        <taxon>Astrocoeniina</taxon>
        <taxon>Acroporidae</taxon>
        <taxon>Acropora</taxon>
    </lineage>
</organism>
<reference evidence="1" key="1">
    <citation type="journal article" date="2023" name="G3 (Bethesda)">
        <title>Whole genome assembly and annotation of the endangered Caribbean coral Acropora cervicornis.</title>
        <authorList>
            <person name="Selwyn J.D."/>
            <person name="Vollmer S.V."/>
        </authorList>
    </citation>
    <scope>NUCLEOTIDE SEQUENCE</scope>
    <source>
        <strain evidence="1">K2</strain>
    </source>
</reference>
<gene>
    <name evidence="1" type="ORF">P5673_026674</name>
</gene>
<sequence length="200" mass="22917">MRNVKRNCNLSNLDFTLNEEYALLELAFLGARFNAATETLAVHVEHIPEVQLQMMVVQDSPSTWNTQQDCSLFDPADERKILPLTLKFQPDKTNFVQIQQQFRQQAILSQAIEVGIKPDMKYDRVGHKQELEELHKVRRPIVIDPTLVSAVKLADIKVLKEARERGNDFKLVVRMYVGLEGGFNQLLRSRVHSLTSSSTE</sequence>
<accession>A0AAD9UW50</accession>
<name>A0AAD9UW50_ACRCE</name>
<comment type="caution">
    <text evidence="1">The sequence shown here is derived from an EMBL/GenBank/DDBJ whole genome shotgun (WGS) entry which is preliminary data.</text>
</comment>
<evidence type="ECO:0000313" key="1">
    <source>
        <dbReference type="EMBL" id="KAK2552168.1"/>
    </source>
</evidence>
<dbReference type="AlphaFoldDB" id="A0AAD9UW50"/>